<dbReference type="STRING" id="59925.EU91_0682"/>
<feature type="domain" description="ChlI/MoxR AAA lid" evidence="2">
    <location>
        <begin position="232"/>
        <end position="292"/>
    </location>
</feature>
<dbReference type="RefSeq" id="WP_082303027.1">
    <property type="nucleotide sequence ID" value="NZ_CP138934.1"/>
</dbReference>
<evidence type="ECO:0008006" key="5">
    <source>
        <dbReference type="Google" id="ProtNLM"/>
    </source>
</evidence>
<name>A0A0A1ZE24_PROMR</name>
<dbReference type="InterPro" id="IPR041628">
    <property type="entry name" value="ChlI/MoxR_AAA_lid"/>
</dbReference>
<sequence length="298" mass="33085">MKEKINSLLDELNKVILGNEKQIKLAVICLLAKGHLLIEDLPGTGKSTLSKTLAKCFGLNSKSVHFTSDLLPSDIIGINVFNSEKSSFQFEPGPIFSNFFLADEINRASPRTQSALLEAMNDNEINIEGVTMKLPSQFFVIATQNPLDQVGTSPLPESQLDRFLMRISLGKPNREAEKEILKGENKTPSAIKQIMSKDDLIFIQKELINKKLSNEIYEYILDLLSESRRLREGGLSTRAAIAVINASKACAYVNGATDVTPDHVQYIFKSVAEHRLDNGYIDSSSLSEKIIQEVDAIR</sequence>
<dbReference type="InterPro" id="IPR027417">
    <property type="entry name" value="P-loop_NTPase"/>
</dbReference>
<evidence type="ECO:0000259" key="1">
    <source>
        <dbReference type="Pfam" id="PF07726"/>
    </source>
</evidence>
<evidence type="ECO:0000259" key="2">
    <source>
        <dbReference type="Pfam" id="PF17863"/>
    </source>
</evidence>
<dbReference type="GO" id="GO:0005524">
    <property type="term" value="F:ATP binding"/>
    <property type="evidence" value="ECO:0007669"/>
    <property type="project" value="InterPro"/>
</dbReference>
<reference evidence="4" key="1">
    <citation type="journal article" date="2014" name="Sci. Data">
        <title>Genomes of diverse isolates of the marine cyanobacterium Prochlorococcus.</title>
        <authorList>
            <person name="Biller S."/>
            <person name="Berube P."/>
            <person name="Thompson J."/>
            <person name="Kelly L."/>
            <person name="Roggensack S."/>
            <person name="Awad L."/>
            <person name="Roache-Johnson K."/>
            <person name="Ding H."/>
            <person name="Giovannoni S.J."/>
            <person name="Moore L.R."/>
            <person name="Chisholm S.W."/>
        </authorList>
    </citation>
    <scope>NUCLEOTIDE SEQUENCE [LARGE SCALE GENOMIC DNA]</scope>
    <source>
        <strain evidence="4">GP2</strain>
    </source>
</reference>
<protein>
    <recommendedName>
        <fullName evidence="5">AAA family ATPase</fullName>
    </recommendedName>
</protein>
<evidence type="ECO:0000313" key="4">
    <source>
        <dbReference type="Proteomes" id="UP000030598"/>
    </source>
</evidence>
<feature type="domain" description="ATPase AAA-3" evidence="1">
    <location>
        <begin position="35"/>
        <end position="165"/>
    </location>
</feature>
<comment type="caution">
    <text evidence="3">The sequence shown here is derived from an EMBL/GenBank/DDBJ whole genome shotgun (WGS) entry which is preliminary data.</text>
</comment>
<accession>A0A0A1ZE24</accession>
<dbReference type="eggNOG" id="COG0714">
    <property type="taxonomic scope" value="Bacteria"/>
</dbReference>
<dbReference type="Gene3D" id="3.40.50.300">
    <property type="entry name" value="P-loop containing nucleotide triphosphate hydrolases"/>
    <property type="match status" value="1"/>
</dbReference>
<dbReference type="PANTHER" id="PTHR42759:SF5">
    <property type="entry name" value="METHANOL DEHYDROGENASE REGULATOR"/>
    <property type="match status" value="1"/>
</dbReference>
<dbReference type="PIRSF" id="PIRSF002849">
    <property type="entry name" value="AAA_ATPase_chaperone_MoxR_prd"/>
    <property type="match status" value="1"/>
</dbReference>
<dbReference type="EMBL" id="JNAH01000004">
    <property type="protein sequence ID" value="KGF87650.1"/>
    <property type="molecule type" value="Genomic_DNA"/>
</dbReference>
<dbReference type="SUPFAM" id="SSF52540">
    <property type="entry name" value="P-loop containing nucleoside triphosphate hydrolases"/>
    <property type="match status" value="1"/>
</dbReference>
<dbReference type="AlphaFoldDB" id="A0A0A1ZE24"/>
<organism evidence="3 4">
    <name type="scientific">Prochlorococcus marinus str. GP2</name>
    <dbReference type="NCBI Taxonomy" id="59925"/>
    <lineage>
        <taxon>Bacteria</taxon>
        <taxon>Bacillati</taxon>
        <taxon>Cyanobacteriota</taxon>
        <taxon>Cyanophyceae</taxon>
        <taxon>Synechococcales</taxon>
        <taxon>Prochlorococcaceae</taxon>
        <taxon>Prochlorococcus</taxon>
    </lineage>
</organism>
<dbReference type="PANTHER" id="PTHR42759">
    <property type="entry name" value="MOXR FAMILY PROTEIN"/>
    <property type="match status" value="1"/>
</dbReference>
<dbReference type="Pfam" id="PF07726">
    <property type="entry name" value="AAA_3"/>
    <property type="match status" value="1"/>
</dbReference>
<evidence type="ECO:0000313" key="3">
    <source>
        <dbReference type="EMBL" id="KGF87650.1"/>
    </source>
</evidence>
<gene>
    <name evidence="3" type="ORF">EU91_0682</name>
</gene>
<dbReference type="Gene3D" id="1.10.8.80">
    <property type="entry name" value="Magnesium chelatase subunit I, C-Terminal domain"/>
    <property type="match status" value="1"/>
</dbReference>
<proteinExistence type="predicted"/>
<dbReference type="Pfam" id="PF17863">
    <property type="entry name" value="AAA_lid_2"/>
    <property type="match status" value="1"/>
</dbReference>
<dbReference type="InterPro" id="IPR050764">
    <property type="entry name" value="CbbQ/NirQ/NorQ/GpvN"/>
</dbReference>
<dbReference type="InterPro" id="IPR011703">
    <property type="entry name" value="ATPase_AAA-3"/>
</dbReference>
<dbReference type="Proteomes" id="UP000030598">
    <property type="component" value="Unassembled WGS sequence"/>
</dbReference>
<dbReference type="GO" id="GO:0016887">
    <property type="term" value="F:ATP hydrolysis activity"/>
    <property type="evidence" value="ECO:0007669"/>
    <property type="project" value="InterPro"/>
</dbReference>